<accession>A0A381Y849</accession>
<sequence length="162" mass="18333">MLLEGSCCCGLVSFTVHSEHAHPYNLCYCSICRKTAGAGGYAINLSGEYQTLRIQGQENISVYRAQVTNEETGKKTKSHLQRFFCKICGSSLWAWSPKWPELVHPFASIIDSSLPIPPERTHLMTSSKAEWAVLRTDPQDQVFEQYPKESIAEWHKRLGLEN</sequence>
<name>A0A381Y849_9ZZZZ</name>
<dbReference type="GO" id="GO:0016846">
    <property type="term" value="F:carbon-sulfur lyase activity"/>
    <property type="evidence" value="ECO:0007669"/>
    <property type="project" value="InterPro"/>
</dbReference>
<evidence type="ECO:0000256" key="2">
    <source>
        <dbReference type="ARBA" id="ARBA00022723"/>
    </source>
</evidence>
<dbReference type="SUPFAM" id="SSF51316">
    <property type="entry name" value="Mss4-like"/>
    <property type="match status" value="1"/>
</dbReference>
<protein>
    <recommendedName>
        <fullName evidence="5">CENP-V/GFA domain-containing protein</fullName>
    </recommendedName>
</protein>
<dbReference type="Pfam" id="PF04828">
    <property type="entry name" value="GFA"/>
    <property type="match status" value="1"/>
</dbReference>
<dbReference type="PANTHER" id="PTHR33337">
    <property type="entry name" value="GFA DOMAIN-CONTAINING PROTEIN"/>
    <property type="match status" value="1"/>
</dbReference>
<dbReference type="EMBL" id="UINC01017534">
    <property type="protein sequence ID" value="SVA72802.1"/>
    <property type="molecule type" value="Genomic_DNA"/>
</dbReference>
<dbReference type="AlphaFoldDB" id="A0A381Y849"/>
<organism evidence="6">
    <name type="scientific">marine metagenome</name>
    <dbReference type="NCBI Taxonomy" id="408172"/>
    <lineage>
        <taxon>unclassified sequences</taxon>
        <taxon>metagenomes</taxon>
        <taxon>ecological metagenomes</taxon>
    </lineage>
</organism>
<keyword evidence="3" id="KW-0862">Zinc</keyword>
<feature type="domain" description="CENP-V/GFA" evidence="5">
    <location>
        <begin position="3"/>
        <end position="132"/>
    </location>
</feature>
<dbReference type="Gene3D" id="3.90.1590.10">
    <property type="entry name" value="glutathione-dependent formaldehyde- activating enzyme (gfa)"/>
    <property type="match status" value="1"/>
</dbReference>
<dbReference type="PANTHER" id="PTHR33337:SF44">
    <property type="entry name" value="DUF636 DOMAIN PROTEIN (AFU_ORTHOLOGUE AFUA_1G09754)"/>
    <property type="match status" value="1"/>
</dbReference>
<dbReference type="PROSITE" id="PS51891">
    <property type="entry name" value="CENP_V_GFA"/>
    <property type="match status" value="1"/>
</dbReference>
<reference evidence="6" key="1">
    <citation type="submission" date="2018-05" db="EMBL/GenBank/DDBJ databases">
        <authorList>
            <person name="Lanie J.A."/>
            <person name="Ng W.-L."/>
            <person name="Kazmierczak K.M."/>
            <person name="Andrzejewski T.M."/>
            <person name="Davidsen T.M."/>
            <person name="Wayne K.J."/>
            <person name="Tettelin H."/>
            <person name="Glass J.I."/>
            <person name="Rusch D."/>
            <person name="Podicherti R."/>
            <person name="Tsui H.-C.T."/>
            <person name="Winkler M.E."/>
        </authorList>
    </citation>
    <scope>NUCLEOTIDE SEQUENCE</scope>
</reference>
<dbReference type="GO" id="GO:0046872">
    <property type="term" value="F:metal ion binding"/>
    <property type="evidence" value="ECO:0007669"/>
    <property type="project" value="UniProtKB-KW"/>
</dbReference>
<keyword evidence="4" id="KW-0456">Lyase</keyword>
<proteinExistence type="inferred from homology"/>
<dbReference type="InterPro" id="IPR006913">
    <property type="entry name" value="CENP-V/GFA"/>
</dbReference>
<evidence type="ECO:0000256" key="1">
    <source>
        <dbReference type="ARBA" id="ARBA00005495"/>
    </source>
</evidence>
<evidence type="ECO:0000259" key="5">
    <source>
        <dbReference type="PROSITE" id="PS51891"/>
    </source>
</evidence>
<evidence type="ECO:0000313" key="6">
    <source>
        <dbReference type="EMBL" id="SVA72802.1"/>
    </source>
</evidence>
<evidence type="ECO:0000256" key="4">
    <source>
        <dbReference type="ARBA" id="ARBA00023239"/>
    </source>
</evidence>
<dbReference type="InterPro" id="IPR011057">
    <property type="entry name" value="Mss4-like_sf"/>
</dbReference>
<comment type="similarity">
    <text evidence="1">Belongs to the Gfa family.</text>
</comment>
<keyword evidence="2" id="KW-0479">Metal-binding</keyword>
<gene>
    <name evidence="6" type="ORF">METZ01_LOCUS125656</name>
</gene>
<evidence type="ECO:0000256" key="3">
    <source>
        <dbReference type="ARBA" id="ARBA00022833"/>
    </source>
</evidence>